<dbReference type="GO" id="GO:0005840">
    <property type="term" value="C:ribosome"/>
    <property type="evidence" value="ECO:0007669"/>
    <property type="project" value="UniProtKB-KW"/>
</dbReference>
<protein>
    <recommendedName>
        <fullName evidence="6">Small ribosomal subunit protein uS17</fullName>
    </recommendedName>
</protein>
<dbReference type="Pfam" id="PF00366">
    <property type="entry name" value="Ribosomal_S17"/>
    <property type="match status" value="1"/>
</dbReference>
<organism evidence="8 9">
    <name type="scientific">Oceanobacter antarcticus</name>
    <dbReference type="NCBI Taxonomy" id="3133425"/>
    <lineage>
        <taxon>Bacteria</taxon>
        <taxon>Pseudomonadati</taxon>
        <taxon>Pseudomonadota</taxon>
        <taxon>Gammaproteobacteria</taxon>
        <taxon>Oceanospirillales</taxon>
        <taxon>Oceanospirillaceae</taxon>
        <taxon>Oceanobacter</taxon>
    </lineage>
</organism>
<dbReference type="PANTHER" id="PTHR10744:SF1">
    <property type="entry name" value="SMALL RIBOSOMAL SUBUNIT PROTEIN US17M"/>
    <property type="match status" value="1"/>
</dbReference>
<dbReference type="Proteomes" id="UP001620597">
    <property type="component" value="Unassembled WGS sequence"/>
</dbReference>
<comment type="subunit">
    <text evidence="6">Part of the 30S ribosomal subunit.</text>
</comment>
<dbReference type="EMBL" id="JBBKTX010000040">
    <property type="protein sequence ID" value="MFK4754720.1"/>
    <property type="molecule type" value="Genomic_DNA"/>
</dbReference>
<evidence type="ECO:0000256" key="1">
    <source>
        <dbReference type="ARBA" id="ARBA00010254"/>
    </source>
</evidence>
<accession>A0ABW8NQ66</accession>
<evidence type="ECO:0000313" key="9">
    <source>
        <dbReference type="Proteomes" id="UP001620597"/>
    </source>
</evidence>
<proteinExistence type="inferred from homology"/>
<evidence type="ECO:0000313" key="8">
    <source>
        <dbReference type="EMBL" id="MFK4754720.1"/>
    </source>
</evidence>
<dbReference type="InterPro" id="IPR000266">
    <property type="entry name" value="Ribosomal_uS17"/>
</dbReference>
<comment type="function">
    <text evidence="6">One of the primary rRNA binding proteins, it binds specifically to the 5'-end of 16S ribosomal RNA.</text>
</comment>
<gene>
    <name evidence="6 8" type="primary">rpsQ</name>
    <name evidence="8" type="ORF">WG929_20160</name>
</gene>
<name>A0ABW8NQ66_9GAMM</name>
<comment type="similarity">
    <text evidence="1 6 7">Belongs to the universal ribosomal protein uS17 family.</text>
</comment>
<dbReference type="PANTHER" id="PTHR10744">
    <property type="entry name" value="40S RIBOSOMAL PROTEIN S11 FAMILY MEMBER"/>
    <property type="match status" value="1"/>
</dbReference>
<dbReference type="Gene3D" id="2.40.50.140">
    <property type="entry name" value="Nucleic acid-binding proteins"/>
    <property type="match status" value="1"/>
</dbReference>
<dbReference type="NCBIfam" id="TIGR03635">
    <property type="entry name" value="uS17_bact"/>
    <property type="match status" value="1"/>
</dbReference>
<evidence type="ECO:0000256" key="4">
    <source>
        <dbReference type="ARBA" id="ARBA00022980"/>
    </source>
</evidence>
<keyword evidence="9" id="KW-1185">Reference proteome</keyword>
<dbReference type="SUPFAM" id="SSF50249">
    <property type="entry name" value="Nucleic acid-binding proteins"/>
    <property type="match status" value="1"/>
</dbReference>
<reference evidence="8 9" key="1">
    <citation type="submission" date="2024-03" db="EMBL/GenBank/DDBJ databases">
        <title>High-quality draft genome sequence of Oceanobacter sp. wDCs-4.</title>
        <authorList>
            <person name="Dong C."/>
        </authorList>
    </citation>
    <scope>NUCLEOTIDE SEQUENCE [LARGE SCALE GENOMIC DNA]</scope>
    <source>
        <strain evidence="9">wDCs-4</strain>
    </source>
</reference>
<keyword evidence="4 6" id="KW-0689">Ribosomal protein</keyword>
<keyword evidence="3 6" id="KW-0694">RNA-binding</keyword>
<dbReference type="RefSeq" id="WP_416207515.1">
    <property type="nucleotide sequence ID" value="NZ_JBBKTX010000040.1"/>
</dbReference>
<comment type="caution">
    <text evidence="8">The sequence shown here is derived from an EMBL/GenBank/DDBJ whole genome shotgun (WGS) entry which is preliminary data.</text>
</comment>
<evidence type="ECO:0000256" key="2">
    <source>
        <dbReference type="ARBA" id="ARBA00022730"/>
    </source>
</evidence>
<keyword evidence="5 6" id="KW-0687">Ribonucleoprotein</keyword>
<dbReference type="CDD" id="cd00364">
    <property type="entry name" value="Ribosomal_uS17"/>
    <property type="match status" value="1"/>
</dbReference>
<dbReference type="InterPro" id="IPR012340">
    <property type="entry name" value="NA-bd_OB-fold"/>
</dbReference>
<dbReference type="InterPro" id="IPR019984">
    <property type="entry name" value="Ribosomal_uS17_bact/chlr"/>
</dbReference>
<dbReference type="PRINTS" id="PR00973">
    <property type="entry name" value="RIBOSOMALS17"/>
</dbReference>
<dbReference type="PROSITE" id="PS00056">
    <property type="entry name" value="RIBOSOMAL_S17"/>
    <property type="match status" value="1"/>
</dbReference>
<evidence type="ECO:0000256" key="7">
    <source>
        <dbReference type="RuleBase" id="RU003872"/>
    </source>
</evidence>
<evidence type="ECO:0000256" key="3">
    <source>
        <dbReference type="ARBA" id="ARBA00022884"/>
    </source>
</evidence>
<evidence type="ECO:0000256" key="5">
    <source>
        <dbReference type="ARBA" id="ARBA00023274"/>
    </source>
</evidence>
<evidence type="ECO:0000256" key="6">
    <source>
        <dbReference type="HAMAP-Rule" id="MF_01345"/>
    </source>
</evidence>
<dbReference type="HAMAP" id="MF_01345_B">
    <property type="entry name" value="Ribosomal_uS17_B"/>
    <property type="match status" value="1"/>
</dbReference>
<keyword evidence="2 6" id="KW-0699">rRNA-binding</keyword>
<sequence>MTENTTSVRTLSGRVVSNKMDKSITVRVERFVKHPIYKKFVKRSTKIMAHDANNECQIGDFVTVQESRPLSKNKTWALVNIDERAAKV</sequence>
<dbReference type="NCBIfam" id="NF004123">
    <property type="entry name" value="PRK05610.1"/>
    <property type="match status" value="1"/>
</dbReference>
<dbReference type="InterPro" id="IPR019979">
    <property type="entry name" value="Ribosomal_uS17_CS"/>
</dbReference>